<dbReference type="AlphaFoldDB" id="A0A3N4K110"/>
<keyword evidence="2" id="KW-1185">Reference proteome</keyword>
<protein>
    <submittedName>
        <fullName evidence="1">Uncharacterized protein</fullName>
    </submittedName>
</protein>
<evidence type="ECO:0000313" key="2">
    <source>
        <dbReference type="Proteomes" id="UP000276215"/>
    </source>
</evidence>
<organism evidence="1 2">
    <name type="scientific">Choiromyces venosus 120613-1</name>
    <dbReference type="NCBI Taxonomy" id="1336337"/>
    <lineage>
        <taxon>Eukaryota</taxon>
        <taxon>Fungi</taxon>
        <taxon>Dikarya</taxon>
        <taxon>Ascomycota</taxon>
        <taxon>Pezizomycotina</taxon>
        <taxon>Pezizomycetes</taxon>
        <taxon>Pezizales</taxon>
        <taxon>Tuberaceae</taxon>
        <taxon>Choiromyces</taxon>
    </lineage>
</organism>
<sequence length="165" mass="18469">MLIIFTKPLQLSSQLLGEAQSYSLPPSSDSFSPSEIWWVRVTVTFIHTIAQHAHTPENTRTPYFTTKSSNRQNTTLGDLSKNIAHSKMVVKKISGRIESILENRRKEPSGTISSAPDFTLAVEMAEVVEYMVMDLRPIHDGLAESAVVARALEEQQLNKRQIVFG</sequence>
<reference evidence="1 2" key="1">
    <citation type="journal article" date="2018" name="Nat. Ecol. Evol.">
        <title>Pezizomycetes genomes reveal the molecular basis of ectomycorrhizal truffle lifestyle.</title>
        <authorList>
            <person name="Murat C."/>
            <person name="Payen T."/>
            <person name="Noel B."/>
            <person name="Kuo A."/>
            <person name="Morin E."/>
            <person name="Chen J."/>
            <person name="Kohler A."/>
            <person name="Krizsan K."/>
            <person name="Balestrini R."/>
            <person name="Da Silva C."/>
            <person name="Montanini B."/>
            <person name="Hainaut M."/>
            <person name="Levati E."/>
            <person name="Barry K.W."/>
            <person name="Belfiori B."/>
            <person name="Cichocki N."/>
            <person name="Clum A."/>
            <person name="Dockter R.B."/>
            <person name="Fauchery L."/>
            <person name="Guy J."/>
            <person name="Iotti M."/>
            <person name="Le Tacon F."/>
            <person name="Lindquist E.A."/>
            <person name="Lipzen A."/>
            <person name="Malagnac F."/>
            <person name="Mello A."/>
            <person name="Molinier V."/>
            <person name="Miyauchi S."/>
            <person name="Poulain J."/>
            <person name="Riccioni C."/>
            <person name="Rubini A."/>
            <person name="Sitrit Y."/>
            <person name="Splivallo R."/>
            <person name="Traeger S."/>
            <person name="Wang M."/>
            <person name="Zifcakova L."/>
            <person name="Wipf D."/>
            <person name="Zambonelli A."/>
            <person name="Paolocci F."/>
            <person name="Nowrousian M."/>
            <person name="Ottonello S."/>
            <person name="Baldrian P."/>
            <person name="Spatafora J.W."/>
            <person name="Henrissat B."/>
            <person name="Nagy L.G."/>
            <person name="Aury J.M."/>
            <person name="Wincker P."/>
            <person name="Grigoriev I.V."/>
            <person name="Bonfante P."/>
            <person name="Martin F.M."/>
        </authorList>
    </citation>
    <scope>NUCLEOTIDE SEQUENCE [LARGE SCALE GENOMIC DNA]</scope>
    <source>
        <strain evidence="1 2">120613-1</strain>
    </source>
</reference>
<dbReference type="EMBL" id="ML120359">
    <property type="protein sequence ID" value="RPB04290.1"/>
    <property type="molecule type" value="Genomic_DNA"/>
</dbReference>
<proteinExistence type="predicted"/>
<accession>A0A3N4K110</accession>
<evidence type="ECO:0000313" key="1">
    <source>
        <dbReference type="EMBL" id="RPB04290.1"/>
    </source>
</evidence>
<name>A0A3N4K110_9PEZI</name>
<dbReference type="Proteomes" id="UP000276215">
    <property type="component" value="Unassembled WGS sequence"/>
</dbReference>
<gene>
    <name evidence="1" type="ORF">L873DRAFT_1464684</name>
</gene>